<dbReference type="InterPro" id="IPR025427">
    <property type="entry name" value="DUF4160"/>
</dbReference>
<name>A0ABR7ZU19_9CYAN</name>
<protein>
    <submittedName>
        <fullName evidence="1">DUF4160 domain-containing protein</fullName>
    </submittedName>
</protein>
<accession>A0ABR7ZU19</accession>
<comment type="caution">
    <text evidence="1">The sequence shown here is derived from an EMBL/GenBank/DDBJ whole genome shotgun (WGS) entry which is preliminary data.</text>
</comment>
<dbReference type="Proteomes" id="UP000642094">
    <property type="component" value="Unassembled WGS sequence"/>
</dbReference>
<proteinExistence type="predicted"/>
<dbReference type="Pfam" id="PF13711">
    <property type="entry name" value="DUF4160"/>
    <property type="match status" value="1"/>
</dbReference>
<keyword evidence="2" id="KW-1185">Reference proteome</keyword>
<organism evidence="1 2">
    <name type="scientific">Pseudanabaena mucicola FACHB-723</name>
    <dbReference type="NCBI Taxonomy" id="2692860"/>
    <lineage>
        <taxon>Bacteria</taxon>
        <taxon>Bacillati</taxon>
        <taxon>Cyanobacteriota</taxon>
        <taxon>Cyanophyceae</taxon>
        <taxon>Pseudanabaenales</taxon>
        <taxon>Pseudanabaenaceae</taxon>
        <taxon>Pseudanabaena</taxon>
    </lineage>
</organism>
<dbReference type="EMBL" id="JACJQB010000003">
    <property type="protein sequence ID" value="MBD2187225.1"/>
    <property type="molecule type" value="Genomic_DNA"/>
</dbReference>
<evidence type="ECO:0000313" key="1">
    <source>
        <dbReference type="EMBL" id="MBD2187225.1"/>
    </source>
</evidence>
<gene>
    <name evidence="1" type="ORF">H6F41_03570</name>
</gene>
<reference evidence="1 2" key="1">
    <citation type="journal article" date="2020" name="ISME J.">
        <title>Comparative genomics reveals insights into cyanobacterial evolution and habitat adaptation.</title>
        <authorList>
            <person name="Chen M.Y."/>
            <person name="Teng W.K."/>
            <person name="Zhao L."/>
            <person name="Hu C.X."/>
            <person name="Zhou Y.K."/>
            <person name="Han B.P."/>
            <person name="Song L.R."/>
            <person name="Shu W.S."/>
        </authorList>
    </citation>
    <scope>NUCLEOTIDE SEQUENCE [LARGE SCALE GENOMIC DNA]</scope>
    <source>
        <strain evidence="1 2">FACHB-723</strain>
    </source>
</reference>
<sequence length="48" mass="5824">MSPTVFRKDGYRFYFFSREESRMHVHVQSQNGEAKFWLEPTIELAQNK</sequence>
<evidence type="ECO:0000313" key="2">
    <source>
        <dbReference type="Proteomes" id="UP000642094"/>
    </source>
</evidence>